<gene>
    <name evidence="3" type="ORF">CBF28_02905</name>
</gene>
<dbReference type="InterPro" id="IPR002637">
    <property type="entry name" value="RdgB/HAM1"/>
</dbReference>
<dbReference type="SUPFAM" id="SSF52972">
    <property type="entry name" value="ITPase-like"/>
    <property type="match status" value="1"/>
</dbReference>
<dbReference type="InterPro" id="IPR029001">
    <property type="entry name" value="ITPase-like_fam"/>
</dbReference>
<comment type="similarity">
    <text evidence="1">Belongs to the HAM1 NTPase family.</text>
</comment>
<name>A0A430B876_9ENTE</name>
<keyword evidence="4" id="KW-1185">Reference proteome</keyword>
<evidence type="ECO:0000256" key="2">
    <source>
        <dbReference type="ARBA" id="ARBA00022801"/>
    </source>
</evidence>
<evidence type="ECO:0000313" key="3">
    <source>
        <dbReference type="EMBL" id="RSU16495.1"/>
    </source>
</evidence>
<dbReference type="PANTHER" id="PTHR11067:SF9">
    <property type="entry name" value="INOSINE TRIPHOSPHATE PYROPHOSPHATASE"/>
    <property type="match status" value="1"/>
</dbReference>
<comment type="caution">
    <text evidence="3">The sequence shown here is derived from an EMBL/GenBank/DDBJ whole genome shotgun (WGS) entry which is preliminary data.</text>
</comment>
<dbReference type="OrthoDB" id="2142580at2"/>
<dbReference type="CDD" id="cd00515">
    <property type="entry name" value="HAM1"/>
    <property type="match status" value="1"/>
</dbReference>
<keyword evidence="2" id="KW-0378">Hydrolase</keyword>
<dbReference type="GO" id="GO:0009143">
    <property type="term" value="P:nucleoside triphosphate catabolic process"/>
    <property type="evidence" value="ECO:0007669"/>
    <property type="project" value="InterPro"/>
</dbReference>
<dbReference type="RefSeq" id="WP_126791745.1">
    <property type="nucleotide sequence ID" value="NZ_CP060720.1"/>
</dbReference>
<dbReference type="GO" id="GO:0005829">
    <property type="term" value="C:cytosol"/>
    <property type="evidence" value="ECO:0007669"/>
    <property type="project" value="TreeGrafter"/>
</dbReference>
<dbReference type="Proteomes" id="UP000288028">
    <property type="component" value="Unassembled WGS sequence"/>
</dbReference>
<sequence length="200" mass="22608">MEIIVGTNNIGKLKEMQDSLSNKSFILISYTNRYGKYIDVEETKLTFKENAKEKAESFSSSLNLPVLADDGGLILDAFPDMLGVKTARFFEKGLTDSEKNEKLLSLMTNETNRKLSLHAALCYQYPNGKTIIVEEKLDAMLNKEEKGNKGYGFDSIIFLPEIGKTLGELPLEKRNEYSPRVRALNKITQLIKEEVTKNND</sequence>
<proteinExistence type="inferred from homology"/>
<evidence type="ECO:0000313" key="4">
    <source>
        <dbReference type="Proteomes" id="UP000288028"/>
    </source>
</evidence>
<dbReference type="Gene3D" id="3.90.950.10">
    <property type="match status" value="1"/>
</dbReference>
<reference evidence="3 4" key="1">
    <citation type="submission" date="2017-05" db="EMBL/GenBank/DDBJ databases">
        <title>Vagococcus spp. assemblies.</title>
        <authorList>
            <person name="Gulvik C.A."/>
        </authorList>
    </citation>
    <scope>NUCLEOTIDE SEQUENCE [LARGE SCALE GENOMIC DNA]</scope>
    <source>
        <strain evidence="3 4">SS1714</strain>
    </source>
</reference>
<dbReference type="GO" id="GO:0047429">
    <property type="term" value="F:nucleoside triphosphate diphosphatase activity"/>
    <property type="evidence" value="ECO:0007669"/>
    <property type="project" value="InterPro"/>
</dbReference>
<dbReference type="AlphaFoldDB" id="A0A430B876"/>
<dbReference type="EMBL" id="NGKB01000002">
    <property type="protein sequence ID" value="RSU16495.1"/>
    <property type="molecule type" value="Genomic_DNA"/>
</dbReference>
<organism evidence="3 4">
    <name type="scientific">Vagococcus carniphilus</name>
    <dbReference type="NCBI Taxonomy" id="218144"/>
    <lineage>
        <taxon>Bacteria</taxon>
        <taxon>Bacillati</taxon>
        <taxon>Bacillota</taxon>
        <taxon>Bacilli</taxon>
        <taxon>Lactobacillales</taxon>
        <taxon>Enterococcaceae</taxon>
        <taxon>Vagococcus</taxon>
    </lineage>
</organism>
<dbReference type="GeneID" id="95580406"/>
<evidence type="ECO:0000256" key="1">
    <source>
        <dbReference type="ARBA" id="ARBA00008023"/>
    </source>
</evidence>
<dbReference type="PANTHER" id="PTHR11067">
    <property type="entry name" value="INOSINE TRIPHOSPHATE PYROPHOSPHATASE/HAM1 PROTEIN"/>
    <property type="match status" value="1"/>
</dbReference>
<dbReference type="Pfam" id="PF01725">
    <property type="entry name" value="Ham1p_like"/>
    <property type="match status" value="1"/>
</dbReference>
<evidence type="ECO:0008006" key="5">
    <source>
        <dbReference type="Google" id="ProtNLM"/>
    </source>
</evidence>
<accession>A0A430B876</accession>
<protein>
    <recommendedName>
        <fullName evidence="5">Non-canonical purine NTP pyrophosphatase</fullName>
    </recommendedName>
</protein>